<feature type="transmembrane region" description="Helical" evidence="1">
    <location>
        <begin position="157"/>
        <end position="182"/>
    </location>
</feature>
<sequence length="236" mass="26794">MIANSLMFYGKHFDRLLVISFIILLPLLLLQTIIVNYIYSISTFNGITLYGDLANAVFTLLIVVMAQGPFIKYVLLEENGEERKLKRSLVFFADQAFTFFLFGTLLTWMVVVGSLFLLIPGIILLVFYYLTPYFIASEEWKIGRAMKKSANLAKKKFFSLLGILLLIGLLDWGLGVITIYLSSLFIDIYFGVLIAKLIVSVAIYPFGIILLSLNFLKWKEEWKEEGGLGDVDIRAV</sequence>
<feature type="transmembrane region" description="Helical" evidence="1">
    <location>
        <begin position="53"/>
        <end position="76"/>
    </location>
</feature>
<evidence type="ECO:0000313" key="2">
    <source>
        <dbReference type="EMBL" id="AST94175.1"/>
    </source>
</evidence>
<keyword evidence="3" id="KW-1185">Reference proteome</keyword>
<keyword evidence="1" id="KW-0812">Transmembrane</keyword>
<dbReference type="EMBL" id="CP018866">
    <property type="protein sequence ID" value="AST94175.1"/>
    <property type="molecule type" value="Genomic_DNA"/>
</dbReference>
<evidence type="ECO:0000313" key="3">
    <source>
        <dbReference type="Proteomes" id="UP000215224"/>
    </source>
</evidence>
<feature type="transmembrane region" description="Helical" evidence="1">
    <location>
        <begin position="16"/>
        <end position="41"/>
    </location>
</feature>
<dbReference type="AlphaFoldDB" id="A0A223KXG3"/>
<keyword evidence="1" id="KW-1133">Transmembrane helix</keyword>
<dbReference type="Proteomes" id="UP000215224">
    <property type="component" value="Chromosome"/>
</dbReference>
<protein>
    <recommendedName>
        <fullName evidence="4">Glycerophosphoryl diester phosphodiesterase membrane domain-containing protein</fullName>
    </recommendedName>
</protein>
<reference evidence="2 3" key="1">
    <citation type="submission" date="2016-12" db="EMBL/GenBank/DDBJ databases">
        <title>The whole genome sequencing and assembly of Bacillus cohnii DSM 6307T strain.</title>
        <authorList>
            <person name="Lee Y.-J."/>
            <person name="Yi H."/>
            <person name="Bahn Y.-S."/>
            <person name="Kim J.F."/>
            <person name="Lee D.-W."/>
        </authorList>
    </citation>
    <scope>NUCLEOTIDE SEQUENCE [LARGE SCALE GENOMIC DNA]</scope>
    <source>
        <strain evidence="2 3">DSM 6307</strain>
    </source>
</reference>
<dbReference type="STRING" id="1314751.GCA_001591425_02106"/>
<name>A0A223KXG3_9BACI</name>
<keyword evidence="1" id="KW-0472">Membrane</keyword>
<dbReference type="KEGG" id="bcoh:BC6307_24525"/>
<gene>
    <name evidence="2" type="ORF">BC6307_24525</name>
</gene>
<feature type="transmembrane region" description="Helical" evidence="1">
    <location>
        <begin position="88"/>
        <end position="109"/>
    </location>
</feature>
<proteinExistence type="predicted"/>
<accession>A0A223KXG3</accession>
<feature type="transmembrane region" description="Helical" evidence="1">
    <location>
        <begin position="188"/>
        <end position="213"/>
    </location>
</feature>
<feature type="transmembrane region" description="Helical" evidence="1">
    <location>
        <begin position="115"/>
        <end position="136"/>
    </location>
</feature>
<evidence type="ECO:0008006" key="4">
    <source>
        <dbReference type="Google" id="ProtNLM"/>
    </source>
</evidence>
<evidence type="ECO:0000256" key="1">
    <source>
        <dbReference type="SAM" id="Phobius"/>
    </source>
</evidence>
<dbReference type="RefSeq" id="WP_066415643.1">
    <property type="nucleotide sequence ID" value="NZ_CP018866.1"/>
</dbReference>
<organism evidence="2 3">
    <name type="scientific">Sutcliffiella cohnii</name>
    <dbReference type="NCBI Taxonomy" id="33932"/>
    <lineage>
        <taxon>Bacteria</taxon>
        <taxon>Bacillati</taxon>
        <taxon>Bacillota</taxon>
        <taxon>Bacilli</taxon>
        <taxon>Bacillales</taxon>
        <taxon>Bacillaceae</taxon>
        <taxon>Sutcliffiella</taxon>
    </lineage>
</organism>